<evidence type="ECO:0000313" key="3">
    <source>
        <dbReference type="EMBL" id="KAG6951019.1"/>
    </source>
</evidence>
<sequence>MQCGTRSLFIGPSSTTFSEASQRNSRRDGDATSADHRAGTSFDDACTDRWRSAENQGTVARVARVVRSCVGAPHSAPASYHSRCDLKCNQILVSEEDVAMLADFGLSFVSADSRPLTPSGAVRWKAPDVAVVFQVKRGVALPRPKAFVDNEQWQFV</sequence>
<evidence type="ECO:0000259" key="2">
    <source>
        <dbReference type="PROSITE" id="PS50011"/>
    </source>
</evidence>
<proteinExistence type="predicted"/>
<feature type="domain" description="Protein kinase" evidence="2">
    <location>
        <begin position="1"/>
        <end position="156"/>
    </location>
</feature>
<gene>
    <name evidence="3" type="ORF">JG687_00013876</name>
</gene>
<feature type="region of interest" description="Disordered" evidence="1">
    <location>
        <begin position="11"/>
        <end position="38"/>
    </location>
</feature>
<protein>
    <recommendedName>
        <fullName evidence="2">Protein kinase domain-containing protein</fullName>
    </recommendedName>
</protein>
<feature type="compositionally biased region" description="Polar residues" evidence="1">
    <location>
        <begin position="12"/>
        <end position="23"/>
    </location>
</feature>
<dbReference type="GO" id="GO:0005524">
    <property type="term" value="F:ATP binding"/>
    <property type="evidence" value="ECO:0007669"/>
    <property type="project" value="InterPro"/>
</dbReference>
<feature type="compositionally biased region" description="Basic and acidic residues" evidence="1">
    <location>
        <begin position="25"/>
        <end position="38"/>
    </location>
</feature>
<dbReference type="OrthoDB" id="4062651at2759"/>
<comment type="caution">
    <text evidence="3">The sequence shown here is derived from an EMBL/GenBank/DDBJ whole genome shotgun (WGS) entry which is preliminary data.</text>
</comment>
<dbReference type="PROSITE" id="PS50011">
    <property type="entry name" value="PROTEIN_KINASE_DOM"/>
    <property type="match status" value="1"/>
</dbReference>
<accession>A0A8T1U2C8</accession>
<dbReference type="AlphaFoldDB" id="A0A8T1U2C8"/>
<evidence type="ECO:0000256" key="1">
    <source>
        <dbReference type="SAM" id="MobiDB-lite"/>
    </source>
</evidence>
<dbReference type="EMBL" id="JAENGZ010001064">
    <property type="protein sequence ID" value="KAG6951019.1"/>
    <property type="molecule type" value="Genomic_DNA"/>
</dbReference>
<reference evidence="3" key="1">
    <citation type="submission" date="2021-01" db="EMBL/GenBank/DDBJ databases">
        <title>Phytophthora aleatoria, a newly-described species from Pinus radiata is distinct from Phytophthora cactorum isolates based on comparative genomics.</title>
        <authorList>
            <person name="Mcdougal R."/>
            <person name="Panda P."/>
            <person name="Williams N."/>
            <person name="Studholme D.J."/>
        </authorList>
    </citation>
    <scope>NUCLEOTIDE SEQUENCE</scope>
    <source>
        <strain evidence="3">NZFS 3830</strain>
    </source>
</reference>
<dbReference type="InterPro" id="IPR000719">
    <property type="entry name" value="Prot_kinase_dom"/>
</dbReference>
<name>A0A8T1U2C8_9STRA</name>
<evidence type="ECO:0000313" key="4">
    <source>
        <dbReference type="Proteomes" id="UP000688947"/>
    </source>
</evidence>
<dbReference type="GO" id="GO:0004672">
    <property type="term" value="F:protein kinase activity"/>
    <property type="evidence" value="ECO:0007669"/>
    <property type="project" value="InterPro"/>
</dbReference>
<dbReference type="Proteomes" id="UP000688947">
    <property type="component" value="Unassembled WGS sequence"/>
</dbReference>
<organism evidence="3 4">
    <name type="scientific">Phytophthora cactorum</name>
    <dbReference type="NCBI Taxonomy" id="29920"/>
    <lineage>
        <taxon>Eukaryota</taxon>
        <taxon>Sar</taxon>
        <taxon>Stramenopiles</taxon>
        <taxon>Oomycota</taxon>
        <taxon>Peronosporomycetes</taxon>
        <taxon>Peronosporales</taxon>
        <taxon>Peronosporaceae</taxon>
        <taxon>Phytophthora</taxon>
    </lineage>
</organism>